<evidence type="ECO:0000256" key="2">
    <source>
        <dbReference type="SAM" id="Phobius"/>
    </source>
</evidence>
<name>A0A553V6D9_9DEIO</name>
<dbReference type="GO" id="GO:0043683">
    <property type="term" value="P:type IV pilus assembly"/>
    <property type="evidence" value="ECO:0007669"/>
    <property type="project" value="InterPro"/>
</dbReference>
<keyword evidence="2" id="KW-0812">Transmembrane</keyword>
<gene>
    <name evidence="3" type="ORF">FNU79_02115</name>
</gene>
<dbReference type="AlphaFoldDB" id="A0A553V6D9"/>
<organism evidence="3 4">
    <name type="scientific">Deinococcus detaillensis</name>
    <dbReference type="NCBI Taxonomy" id="2592048"/>
    <lineage>
        <taxon>Bacteria</taxon>
        <taxon>Thermotogati</taxon>
        <taxon>Deinococcota</taxon>
        <taxon>Deinococci</taxon>
        <taxon>Deinococcales</taxon>
        <taxon>Deinococcaceae</taxon>
        <taxon>Deinococcus</taxon>
    </lineage>
</organism>
<keyword evidence="2" id="KW-0472">Membrane</keyword>
<dbReference type="OrthoDB" id="74093at2"/>
<dbReference type="Pfam" id="PF04350">
    <property type="entry name" value="PilO"/>
    <property type="match status" value="1"/>
</dbReference>
<evidence type="ECO:0000313" key="3">
    <source>
        <dbReference type="EMBL" id="TSA88045.1"/>
    </source>
</evidence>
<reference evidence="3 4" key="1">
    <citation type="submission" date="2019-07" db="EMBL/GenBank/DDBJ databases">
        <title>Deinococcus detaillus sp. nov., isolated from humus soil in Antarctica.</title>
        <authorList>
            <person name="Zhang K."/>
        </authorList>
    </citation>
    <scope>NUCLEOTIDE SEQUENCE [LARGE SCALE GENOMIC DNA]</scope>
    <source>
        <strain evidence="3 4">H1</strain>
    </source>
</reference>
<dbReference type="InterPro" id="IPR014717">
    <property type="entry name" value="Transl_elong_EF1B/ribsomal_bS6"/>
</dbReference>
<keyword evidence="4" id="KW-1185">Reference proteome</keyword>
<dbReference type="RefSeq" id="WP_143719216.1">
    <property type="nucleotide sequence ID" value="NZ_VKDB01000001.1"/>
</dbReference>
<feature type="transmembrane region" description="Helical" evidence="2">
    <location>
        <begin position="12"/>
        <end position="31"/>
    </location>
</feature>
<accession>A0A553V6D9</accession>
<protein>
    <submittedName>
        <fullName evidence="3">Pilus assembly protein PilO</fullName>
    </submittedName>
</protein>
<dbReference type="Gene3D" id="3.30.70.60">
    <property type="match status" value="1"/>
</dbReference>
<evidence type="ECO:0000313" key="4">
    <source>
        <dbReference type="Proteomes" id="UP000316092"/>
    </source>
</evidence>
<comment type="caution">
    <text evidence="3">The sequence shown here is derived from an EMBL/GenBank/DDBJ whole genome shotgun (WGS) entry which is preliminary data.</text>
</comment>
<dbReference type="Proteomes" id="UP000316092">
    <property type="component" value="Unassembled WGS sequence"/>
</dbReference>
<keyword evidence="2" id="KW-1133">Transmembrane helix</keyword>
<evidence type="ECO:0000256" key="1">
    <source>
        <dbReference type="SAM" id="MobiDB-lite"/>
    </source>
</evidence>
<proteinExistence type="predicted"/>
<dbReference type="InterPro" id="IPR007445">
    <property type="entry name" value="PilO"/>
</dbReference>
<sequence>MNAAMPKLKPRDLFFIVVGLCLIALVMWYFLRFQARQQEIQAVQTSLDDADTRLATLQGQQAQLPQLRTDVRALEQEQAVFVRALPSTVKMGQVIRDVQDSASAAGGKIDGITVASSAEADLPAGVQAVNLNLNVQGRFAPTFRTLRSVETMGRFSKITSVNMTLPAPNDTDPNLNSVINMTVYTFDPSSTQATPAGAPGAAPTTPNAPATPSAPSAPAGGNS</sequence>
<feature type="compositionally biased region" description="Low complexity" evidence="1">
    <location>
        <begin position="193"/>
        <end position="223"/>
    </location>
</feature>
<feature type="region of interest" description="Disordered" evidence="1">
    <location>
        <begin position="189"/>
        <end position="223"/>
    </location>
</feature>
<dbReference type="EMBL" id="VKDB01000001">
    <property type="protein sequence ID" value="TSA88045.1"/>
    <property type="molecule type" value="Genomic_DNA"/>
</dbReference>
<dbReference type="GO" id="GO:0043107">
    <property type="term" value="P:type IV pilus-dependent motility"/>
    <property type="evidence" value="ECO:0007669"/>
    <property type="project" value="InterPro"/>
</dbReference>